<comment type="pathway">
    <text evidence="1">Cofactor biosynthesis; adenosylcobalamin biosynthesis.</text>
</comment>
<feature type="domain" description="Cobalamin synthesis G N-terminal" evidence="8">
    <location>
        <begin position="53"/>
        <end position="131"/>
    </location>
</feature>
<dbReference type="InterPro" id="IPR000878">
    <property type="entry name" value="4pyrrol_Mease"/>
</dbReference>
<dbReference type="Gene3D" id="3.40.50.11220">
    <property type="match status" value="1"/>
</dbReference>
<evidence type="ECO:0000259" key="7">
    <source>
        <dbReference type="Pfam" id="PF01890"/>
    </source>
</evidence>
<dbReference type="GO" id="GO:0008168">
    <property type="term" value="F:methyltransferase activity"/>
    <property type="evidence" value="ECO:0007669"/>
    <property type="project" value="UniProtKB-KW"/>
</dbReference>
<dbReference type="SUPFAM" id="SSF159664">
    <property type="entry name" value="CobE/GbiG C-terminal domain-like"/>
    <property type="match status" value="1"/>
</dbReference>
<keyword evidence="4 9" id="KW-0808">Transferase</keyword>
<name>A0A0M7B715_9RHOB</name>
<dbReference type="InterPro" id="IPR035996">
    <property type="entry name" value="4pyrrol_Methylase_sf"/>
</dbReference>
<keyword evidence="5" id="KW-0949">S-adenosyl-L-methionine</keyword>
<proteinExistence type="predicted"/>
<dbReference type="InterPro" id="IPR014777">
    <property type="entry name" value="4pyrrole_Mease_sub1"/>
</dbReference>
<dbReference type="NCBIfam" id="TIGR01466">
    <property type="entry name" value="cobJ_cbiH"/>
    <property type="match status" value="1"/>
</dbReference>
<organism evidence="9 10">
    <name type="scientific">Jannaschia seosinensis</name>
    <dbReference type="NCBI Taxonomy" id="313367"/>
    <lineage>
        <taxon>Bacteria</taxon>
        <taxon>Pseudomonadati</taxon>
        <taxon>Pseudomonadota</taxon>
        <taxon>Alphaproteobacteria</taxon>
        <taxon>Rhodobacterales</taxon>
        <taxon>Roseobacteraceae</taxon>
        <taxon>Jannaschia</taxon>
    </lineage>
</organism>
<dbReference type="Gene3D" id="3.30.950.10">
    <property type="entry name" value="Methyltransferase, Cobalt-precorrin-4 Transmethylase, Domain 2"/>
    <property type="match status" value="1"/>
</dbReference>
<dbReference type="GO" id="GO:0009236">
    <property type="term" value="P:cobalamin biosynthetic process"/>
    <property type="evidence" value="ECO:0007669"/>
    <property type="project" value="UniProtKB-UniPathway"/>
</dbReference>
<dbReference type="OrthoDB" id="9772960at2"/>
<accession>A0A0M7B715</accession>
<dbReference type="Pfam" id="PF00590">
    <property type="entry name" value="TP_methylase"/>
    <property type="match status" value="1"/>
</dbReference>
<evidence type="ECO:0000256" key="3">
    <source>
        <dbReference type="ARBA" id="ARBA00022603"/>
    </source>
</evidence>
<dbReference type="AlphaFoldDB" id="A0A0M7B715"/>
<dbReference type="RefSeq" id="WP_083480141.1">
    <property type="nucleotide sequence ID" value="NZ_CYPR01000018.1"/>
</dbReference>
<dbReference type="InterPro" id="IPR051810">
    <property type="entry name" value="Precorrin_MeTrfase"/>
</dbReference>
<feature type="domain" description="Tetrapyrrole methylase" evidence="6">
    <location>
        <begin position="338"/>
        <end position="554"/>
    </location>
</feature>
<gene>
    <name evidence="9" type="primary">cbiH</name>
    <name evidence="9" type="ORF">JSE7799_00317</name>
</gene>
<protein>
    <submittedName>
        <fullName evidence="9">Cobalt-precorrin-3B C(17)-methyltransferase</fullName>
        <ecNumber evidence="9">2.1.1.-</ecNumber>
    </submittedName>
</protein>
<dbReference type="InterPro" id="IPR002750">
    <property type="entry name" value="CobE/GbiG_C"/>
</dbReference>
<dbReference type="CDD" id="cd11646">
    <property type="entry name" value="Precorrin_3B_C17_MT"/>
    <property type="match status" value="1"/>
</dbReference>
<evidence type="ECO:0000259" key="8">
    <source>
        <dbReference type="Pfam" id="PF11760"/>
    </source>
</evidence>
<evidence type="ECO:0000259" key="6">
    <source>
        <dbReference type="Pfam" id="PF00590"/>
    </source>
</evidence>
<sequence>MALTPPVSPVVLALNAAGEATARAVAEALGCPLHGRAGRTQAEITFPDALVHARDLFAAGHPVIGVCAAGILIRAVAPMLSDKTREPPVISVSDDGRVVVPLLGGHRGANRLARRVADALGGLAAVTTAGDVALGVALDEPPQGYVLANPEDAKPVMAALLSGGGARVTGAPLFDLPPGDAVEIAVTEAPETGGPARLVYHPKRYALGVGCARDTDPQELWDNVCAVLAEAGIATGAVASVNTLDLKLDEPAMNALAARLDRPLRAFTAAELAEIEVPNPSEVVRAEVGTPSVAEASARAATGGEIVTAKRKTPNTTAALAVAPEPIATPPGRPRGRVSIVSIGPGQSAWRTPEASRLIAEAEELVGYGLYIDLLGPLAAGKPRADFPLGGEEARCRHALERAGEGRNVALVCSGDAGIYAMGALVYELMARDPADPSALSDAARRVEVIGTPGVSALQAAAARAGAPLGHDFCAISLSDLLTPREDILRRLHAAAEGDFVIAFYNPVSKRRRTLLAEARDILLRHRPADTPVLLATSLGRPEEALRHRRLDALEVDEVDMLTVVLIGSSNTRIVRTGDGLRMFTPRGYARKMAGGDLAAGEAT</sequence>
<evidence type="ECO:0000313" key="10">
    <source>
        <dbReference type="Proteomes" id="UP000049455"/>
    </source>
</evidence>
<evidence type="ECO:0000256" key="2">
    <source>
        <dbReference type="ARBA" id="ARBA00022573"/>
    </source>
</evidence>
<dbReference type="EC" id="2.1.1.-" evidence="9"/>
<dbReference type="PANTHER" id="PTHR47036:SF1">
    <property type="entry name" value="COBALT-FACTOR III C(17)-METHYLTRANSFERASE-RELATED"/>
    <property type="match status" value="1"/>
</dbReference>
<keyword evidence="2" id="KW-0169">Cobalamin biosynthesis</keyword>
<dbReference type="InterPro" id="IPR014776">
    <property type="entry name" value="4pyrrole_Mease_sub2"/>
</dbReference>
<feature type="domain" description="CobE/GbiG C-terminal" evidence="7">
    <location>
        <begin position="206"/>
        <end position="321"/>
    </location>
</feature>
<evidence type="ECO:0000256" key="4">
    <source>
        <dbReference type="ARBA" id="ARBA00022679"/>
    </source>
</evidence>
<dbReference type="Pfam" id="PF01890">
    <property type="entry name" value="CbiG_C"/>
    <property type="match status" value="1"/>
</dbReference>
<dbReference type="EMBL" id="CYPR01000018">
    <property type="protein sequence ID" value="CUH15698.1"/>
    <property type="molecule type" value="Genomic_DNA"/>
</dbReference>
<evidence type="ECO:0000313" key="9">
    <source>
        <dbReference type="EMBL" id="CUH15698.1"/>
    </source>
</evidence>
<dbReference type="GO" id="GO:0032259">
    <property type="term" value="P:methylation"/>
    <property type="evidence" value="ECO:0007669"/>
    <property type="project" value="UniProtKB-KW"/>
</dbReference>
<evidence type="ECO:0000256" key="5">
    <source>
        <dbReference type="ARBA" id="ARBA00022691"/>
    </source>
</evidence>
<dbReference type="STRING" id="313367.JSE7799_00317"/>
<dbReference type="InterPro" id="IPR006363">
    <property type="entry name" value="Cbl_synth_CobJ/CibH_dom"/>
</dbReference>
<keyword evidence="3 9" id="KW-0489">Methyltransferase</keyword>
<dbReference type="SUPFAM" id="SSF53790">
    <property type="entry name" value="Tetrapyrrole methylase"/>
    <property type="match status" value="1"/>
</dbReference>
<dbReference type="InterPro" id="IPR021744">
    <property type="entry name" value="CbiG_N"/>
</dbReference>
<dbReference type="Pfam" id="PF11760">
    <property type="entry name" value="CbiG_N"/>
    <property type="match status" value="1"/>
</dbReference>
<reference evidence="9 10" key="1">
    <citation type="submission" date="2015-09" db="EMBL/GenBank/DDBJ databases">
        <authorList>
            <person name="Jackson K.R."/>
            <person name="Lunt B.L."/>
            <person name="Fisher J.N.B."/>
            <person name="Gardner A.V."/>
            <person name="Bailey M.E."/>
            <person name="Deus L.M."/>
            <person name="Earl A.S."/>
            <person name="Gibby P.D."/>
            <person name="Hartmann K.A."/>
            <person name="Liu J.E."/>
            <person name="Manci A.M."/>
            <person name="Nielsen D.A."/>
            <person name="Solomon M.B."/>
            <person name="Breakwell D.P."/>
            <person name="Burnett S.H."/>
            <person name="Grose J.H."/>
        </authorList>
    </citation>
    <scope>NUCLEOTIDE SEQUENCE [LARGE SCALE GENOMIC DNA]</scope>
    <source>
        <strain evidence="9 10">CECT 7799</strain>
    </source>
</reference>
<dbReference type="Proteomes" id="UP000049455">
    <property type="component" value="Unassembled WGS sequence"/>
</dbReference>
<dbReference type="InterPro" id="IPR038029">
    <property type="entry name" value="GbiG_N_sf"/>
</dbReference>
<dbReference type="PANTHER" id="PTHR47036">
    <property type="entry name" value="COBALT-FACTOR III C(17)-METHYLTRANSFERASE-RELATED"/>
    <property type="match status" value="1"/>
</dbReference>
<dbReference type="Gene3D" id="3.30.420.180">
    <property type="entry name" value="CobE/GbiG C-terminal domain"/>
    <property type="match status" value="1"/>
</dbReference>
<dbReference type="UniPathway" id="UPA00148"/>
<evidence type="ECO:0000256" key="1">
    <source>
        <dbReference type="ARBA" id="ARBA00004953"/>
    </source>
</evidence>
<dbReference type="SUPFAM" id="SSF159672">
    <property type="entry name" value="CbiG N-terminal domain-like"/>
    <property type="match status" value="1"/>
</dbReference>
<dbReference type="Gene3D" id="3.40.1010.10">
    <property type="entry name" value="Cobalt-precorrin-4 Transmethylase, Domain 1"/>
    <property type="match status" value="1"/>
</dbReference>
<dbReference type="InterPro" id="IPR036518">
    <property type="entry name" value="CobE/GbiG_C_sf"/>
</dbReference>
<keyword evidence="10" id="KW-1185">Reference proteome</keyword>